<dbReference type="EMBL" id="BAAASJ010000031">
    <property type="protein sequence ID" value="GAA2634710.1"/>
    <property type="molecule type" value="Genomic_DNA"/>
</dbReference>
<feature type="transmembrane region" description="Helical" evidence="6">
    <location>
        <begin position="74"/>
        <end position="92"/>
    </location>
</feature>
<evidence type="ECO:0000313" key="7">
    <source>
        <dbReference type="EMBL" id="GAA2634710.1"/>
    </source>
</evidence>
<evidence type="ECO:0000256" key="2">
    <source>
        <dbReference type="ARBA" id="ARBA00009190"/>
    </source>
</evidence>
<keyword evidence="5 6" id="KW-0472">Membrane</keyword>
<protein>
    <recommendedName>
        <fullName evidence="6">GDT1 family protein</fullName>
    </recommendedName>
</protein>
<evidence type="ECO:0000256" key="6">
    <source>
        <dbReference type="RuleBase" id="RU365102"/>
    </source>
</evidence>
<keyword evidence="8" id="KW-1185">Reference proteome</keyword>
<dbReference type="RefSeq" id="WP_344390456.1">
    <property type="nucleotide sequence ID" value="NZ_BAAASJ010000031.1"/>
</dbReference>
<dbReference type="Pfam" id="PF01169">
    <property type="entry name" value="GDT1"/>
    <property type="match status" value="2"/>
</dbReference>
<evidence type="ECO:0000313" key="8">
    <source>
        <dbReference type="Proteomes" id="UP001500151"/>
    </source>
</evidence>
<proteinExistence type="inferred from homology"/>
<accession>A0ABN3QTN0</accession>
<feature type="transmembrane region" description="Helical" evidence="6">
    <location>
        <begin position="44"/>
        <end position="68"/>
    </location>
</feature>
<dbReference type="InterPro" id="IPR001727">
    <property type="entry name" value="GDT1-like"/>
</dbReference>
<evidence type="ECO:0000256" key="4">
    <source>
        <dbReference type="ARBA" id="ARBA00022989"/>
    </source>
</evidence>
<dbReference type="PANTHER" id="PTHR12608">
    <property type="entry name" value="TRANSMEMBRANE PROTEIN HTP-1 RELATED"/>
    <property type="match status" value="1"/>
</dbReference>
<comment type="subcellular location">
    <subcellularLocation>
        <location evidence="1 6">Membrane</location>
        <topology evidence="1 6">Multi-pass membrane protein</topology>
    </subcellularLocation>
</comment>
<reference evidence="7 8" key="1">
    <citation type="journal article" date="2019" name="Int. J. Syst. Evol. Microbiol.">
        <title>The Global Catalogue of Microorganisms (GCM) 10K type strain sequencing project: providing services to taxonomists for standard genome sequencing and annotation.</title>
        <authorList>
            <consortium name="The Broad Institute Genomics Platform"/>
            <consortium name="The Broad Institute Genome Sequencing Center for Infectious Disease"/>
            <person name="Wu L."/>
            <person name="Ma J."/>
        </authorList>
    </citation>
    <scope>NUCLEOTIDE SEQUENCE [LARGE SCALE GENOMIC DNA]</scope>
    <source>
        <strain evidence="7 8">JCM 4524</strain>
    </source>
</reference>
<keyword evidence="3 6" id="KW-0812">Transmembrane</keyword>
<gene>
    <name evidence="7" type="ORF">GCM10010307_30240</name>
</gene>
<evidence type="ECO:0000256" key="1">
    <source>
        <dbReference type="ARBA" id="ARBA00004141"/>
    </source>
</evidence>
<name>A0ABN3QTN0_9ACTN</name>
<sequence length="201" mass="20866">MSLAPLASFDPLAIITAFGLIFLAELPDKTMFASLAMGTRMRPLYVWLGTSTAFVVHVAIAVGAGSLIGLLPDWTVRAVSAALFAFGAFMLLRGAGDDEEADAGGSRTVTGFWPVYTTAFMAVFISEWGDLTQITTANLAATNGIASVAVGSAAALMSVSALALLAGRFIAKRVPLKTVQRIGGLCMLGLAVWSAVEIFTG</sequence>
<comment type="caution">
    <text evidence="7">The sequence shown here is derived from an EMBL/GenBank/DDBJ whole genome shotgun (WGS) entry which is preliminary data.</text>
</comment>
<feature type="transmembrane region" description="Helical" evidence="6">
    <location>
        <begin position="6"/>
        <end position="24"/>
    </location>
</feature>
<evidence type="ECO:0000256" key="5">
    <source>
        <dbReference type="ARBA" id="ARBA00023136"/>
    </source>
</evidence>
<evidence type="ECO:0000256" key="3">
    <source>
        <dbReference type="ARBA" id="ARBA00022692"/>
    </source>
</evidence>
<feature type="transmembrane region" description="Helical" evidence="6">
    <location>
        <begin position="145"/>
        <end position="170"/>
    </location>
</feature>
<dbReference type="PANTHER" id="PTHR12608:SF1">
    <property type="entry name" value="TRANSMEMBRANE PROTEIN 165"/>
    <property type="match status" value="1"/>
</dbReference>
<feature type="transmembrane region" description="Helical" evidence="6">
    <location>
        <begin position="104"/>
        <end position="125"/>
    </location>
</feature>
<comment type="similarity">
    <text evidence="2 6">Belongs to the GDT1 family.</text>
</comment>
<organism evidence="7 8">
    <name type="scientific">Streptomyces vastus</name>
    <dbReference type="NCBI Taxonomy" id="285451"/>
    <lineage>
        <taxon>Bacteria</taxon>
        <taxon>Bacillati</taxon>
        <taxon>Actinomycetota</taxon>
        <taxon>Actinomycetes</taxon>
        <taxon>Kitasatosporales</taxon>
        <taxon>Streptomycetaceae</taxon>
        <taxon>Streptomyces</taxon>
    </lineage>
</organism>
<dbReference type="Proteomes" id="UP001500151">
    <property type="component" value="Unassembled WGS sequence"/>
</dbReference>
<keyword evidence="4 6" id="KW-1133">Transmembrane helix</keyword>